<evidence type="ECO:0000313" key="3">
    <source>
        <dbReference type="Proteomes" id="UP001172155"/>
    </source>
</evidence>
<feature type="compositionally biased region" description="Basic residues" evidence="1">
    <location>
        <begin position="175"/>
        <end position="204"/>
    </location>
</feature>
<reference evidence="2" key="1">
    <citation type="submission" date="2023-06" db="EMBL/GenBank/DDBJ databases">
        <title>Genome-scale phylogeny and comparative genomics of the fungal order Sordariales.</title>
        <authorList>
            <consortium name="Lawrence Berkeley National Laboratory"/>
            <person name="Hensen N."/>
            <person name="Bonometti L."/>
            <person name="Westerberg I."/>
            <person name="Brannstrom I.O."/>
            <person name="Guillou S."/>
            <person name="Cros-Aarteil S."/>
            <person name="Calhoun S."/>
            <person name="Haridas S."/>
            <person name="Kuo A."/>
            <person name="Mondo S."/>
            <person name="Pangilinan J."/>
            <person name="Riley R."/>
            <person name="LaButti K."/>
            <person name="Andreopoulos B."/>
            <person name="Lipzen A."/>
            <person name="Chen C."/>
            <person name="Yanf M."/>
            <person name="Daum C."/>
            <person name="Ng V."/>
            <person name="Clum A."/>
            <person name="Steindorff A."/>
            <person name="Ohm R."/>
            <person name="Martin F."/>
            <person name="Silar P."/>
            <person name="Natvig D."/>
            <person name="Lalanne C."/>
            <person name="Gautier V."/>
            <person name="Ament-velasquez S.L."/>
            <person name="Kruys A."/>
            <person name="Hutchinson M.I."/>
            <person name="Powell A.J."/>
            <person name="Barry K."/>
            <person name="Miller A.N."/>
            <person name="Grigoriev I.V."/>
            <person name="Debuchy R."/>
            <person name="Gladieux P."/>
            <person name="Thoren M.H."/>
            <person name="Johannesson H."/>
        </authorList>
    </citation>
    <scope>NUCLEOTIDE SEQUENCE</scope>
    <source>
        <strain evidence="2">SMH3187-1</strain>
    </source>
</reference>
<sequence length="204" mass="21428">MATSGIPDKMGIGGLSSPRAAASTVLFRIGERLGVVVAGLVSFSFFGLAAAQGNTTTGTKPGTLGNGNVDFVPTPSNDRTTIDDVNWMTRQFNFTSYRQAGDAIRSGTRRECFGNLSLALGSIGPIASVSSSGASGALTLLPTAGALIGGPGQGALDPVQAGTHRRRALDAALPRRQHRSQHGGRVRTRGLQLRRRHRHSQRQR</sequence>
<protein>
    <submittedName>
        <fullName evidence="2">Uncharacterized protein</fullName>
    </submittedName>
</protein>
<organism evidence="2 3">
    <name type="scientific">Schizothecium vesticola</name>
    <dbReference type="NCBI Taxonomy" id="314040"/>
    <lineage>
        <taxon>Eukaryota</taxon>
        <taxon>Fungi</taxon>
        <taxon>Dikarya</taxon>
        <taxon>Ascomycota</taxon>
        <taxon>Pezizomycotina</taxon>
        <taxon>Sordariomycetes</taxon>
        <taxon>Sordariomycetidae</taxon>
        <taxon>Sordariales</taxon>
        <taxon>Schizotheciaceae</taxon>
        <taxon>Schizothecium</taxon>
    </lineage>
</organism>
<dbReference type="EMBL" id="JAUKUD010000006">
    <property type="protein sequence ID" value="KAK0741470.1"/>
    <property type="molecule type" value="Genomic_DNA"/>
</dbReference>
<name>A0AA40ELG8_9PEZI</name>
<feature type="region of interest" description="Disordered" evidence="1">
    <location>
        <begin position="172"/>
        <end position="204"/>
    </location>
</feature>
<dbReference type="Proteomes" id="UP001172155">
    <property type="component" value="Unassembled WGS sequence"/>
</dbReference>
<keyword evidence="3" id="KW-1185">Reference proteome</keyword>
<gene>
    <name evidence="2" type="ORF">B0T18DRAFT_231385</name>
</gene>
<proteinExistence type="predicted"/>
<comment type="caution">
    <text evidence="2">The sequence shown here is derived from an EMBL/GenBank/DDBJ whole genome shotgun (WGS) entry which is preliminary data.</text>
</comment>
<dbReference type="AlphaFoldDB" id="A0AA40ELG8"/>
<evidence type="ECO:0000256" key="1">
    <source>
        <dbReference type="SAM" id="MobiDB-lite"/>
    </source>
</evidence>
<accession>A0AA40ELG8</accession>
<evidence type="ECO:0000313" key="2">
    <source>
        <dbReference type="EMBL" id="KAK0741470.1"/>
    </source>
</evidence>